<dbReference type="Pfam" id="PF14155">
    <property type="entry name" value="DUF4307"/>
    <property type="match status" value="1"/>
</dbReference>
<keyword evidence="4" id="KW-1185">Reference proteome</keyword>
<reference evidence="3" key="2">
    <citation type="submission" date="2020-09" db="EMBL/GenBank/DDBJ databases">
        <authorList>
            <person name="Sun Q."/>
            <person name="Zhou Y."/>
        </authorList>
    </citation>
    <scope>NUCLEOTIDE SEQUENCE</scope>
    <source>
        <strain evidence="3">CGMCC 4.7201</strain>
    </source>
</reference>
<keyword evidence="2" id="KW-0472">Membrane</keyword>
<keyword evidence="2" id="KW-0812">Transmembrane</keyword>
<feature type="transmembrane region" description="Helical" evidence="2">
    <location>
        <begin position="25"/>
        <end position="45"/>
    </location>
</feature>
<proteinExistence type="predicted"/>
<accession>A0A917ZHD1</accession>
<evidence type="ECO:0000256" key="2">
    <source>
        <dbReference type="SAM" id="Phobius"/>
    </source>
</evidence>
<feature type="compositionally biased region" description="Basic and acidic residues" evidence="1">
    <location>
        <begin position="7"/>
        <end position="20"/>
    </location>
</feature>
<gene>
    <name evidence="3" type="ORF">GCM10012280_11020</name>
</gene>
<reference evidence="3" key="1">
    <citation type="journal article" date="2014" name="Int. J. Syst. Evol. Microbiol.">
        <title>Complete genome sequence of Corynebacterium casei LMG S-19264T (=DSM 44701T), isolated from a smear-ripened cheese.</title>
        <authorList>
            <consortium name="US DOE Joint Genome Institute (JGI-PGF)"/>
            <person name="Walter F."/>
            <person name="Albersmeier A."/>
            <person name="Kalinowski J."/>
            <person name="Ruckert C."/>
        </authorList>
    </citation>
    <scope>NUCLEOTIDE SEQUENCE</scope>
    <source>
        <strain evidence="3">CGMCC 4.7201</strain>
    </source>
</reference>
<keyword evidence="2" id="KW-1133">Transmembrane helix</keyword>
<evidence type="ECO:0000313" key="3">
    <source>
        <dbReference type="EMBL" id="GGO83031.1"/>
    </source>
</evidence>
<feature type="region of interest" description="Disordered" evidence="1">
    <location>
        <begin position="1"/>
        <end position="20"/>
    </location>
</feature>
<dbReference type="InterPro" id="IPR025443">
    <property type="entry name" value="DUF4307"/>
</dbReference>
<organism evidence="3 4">
    <name type="scientific">Wenjunlia tyrosinilytica</name>
    <dbReference type="NCBI Taxonomy" id="1544741"/>
    <lineage>
        <taxon>Bacteria</taxon>
        <taxon>Bacillati</taxon>
        <taxon>Actinomycetota</taxon>
        <taxon>Actinomycetes</taxon>
        <taxon>Kitasatosporales</taxon>
        <taxon>Streptomycetaceae</taxon>
        <taxon>Wenjunlia</taxon>
    </lineage>
</organism>
<comment type="caution">
    <text evidence="3">The sequence shown here is derived from an EMBL/GenBank/DDBJ whole genome shotgun (WGS) entry which is preliminary data.</text>
</comment>
<protein>
    <submittedName>
        <fullName evidence="3">Membrane protein</fullName>
    </submittedName>
</protein>
<dbReference type="RefSeq" id="WP_189130386.1">
    <property type="nucleotide sequence ID" value="NZ_BMMS01000004.1"/>
</dbReference>
<evidence type="ECO:0000256" key="1">
    <source>
        <dbReference type="SAM" id="MobiDB-lite"/>
    </source>
</evidence>
<dbReference type="Proteomes" id="UP000641932">
    <property type="component" value="Unassembled WGS sequence"/>
</dbReference>
<dbReference type="AlphaFoldDB" id="A0A917ZHD1"/>
<evidence type="ECO:0000313" key="4">
    <source>
        <dbReference type="Proteomes" id="UP000641932"/>
    </source>
</evidence>
<name>A0A917ZHD1_9ACTN</name>
<dbReference type="EMBL" id="BMMS01000004">
    <property type="protein sequence ID" value="GGO83031.1"/>
    <property type="molecule type" value="Genomic_DNA"/>
</dbReference>
<sequence length="134" mass="14770">MSAPRSRPPEGRYGRRTPESTTRRLRTVGAVLAVAFLGMVGWLGWSYIDEQDVSGELIRYKVVSDDTVEVHLEVRKPKDVTGVCTLRSRSADGDEVGLKDVRVEQRSGVVNTLVELHTTGRATNAELVSCKKAD</sequence>